<evidence type="ECO:0000313" key="2">
    <source>
        <dbReference type="Proteomes" id="UP000092716"/>
    </source>
</evidence>
<dbReference type="Proteomes" id="UP000092716">
    <property type="component" value="Chromosome 13"/>
</dbReference>
<dbReference type="KEGG" id="pcot:PCOAH_00050900"/>
<protein>
    <submittedName>
        <fullName evidence="1">Uncharacterized protein</fullName>
    </submittedName>
</protein>
<dbReference type="AlphaFoldDB" id="A0A1B1E6J7"/>
<reference evidence="2" key="1">
    <citation type="submission" date="2016-06" db="EMBL/GenBank/DDBJ databases">
        <title>First high quality genome sequence of Plasmodium coatneyi using continuous long reads from single molecule, real-time sequencing.</title>
        <authorList>
            <person name="Chien J.-T."/>
            <person name="Pakala S.B."/>
            <person name="Geraldo J.A."/>
            <person name="Lapp S.A."/>
            <person name="Barnwell J.W."/>
            <person name="Kissinger J.C."/>
            <person name="Galinski M.R."/>
            <person name="Humphrey J.C."/>
        </authorList>
    </citation>
    <scope>NUCLEOTIDE SEQUENCE [LARGE SCALE GENOMIC DNA]</scope>
    <source>
        <strain evidence="2">Hackeri</strain>
    </source>
</reference>
<proteinExistence type="predicted"/>
<dbReference type="OrthoDB" id="10249433at2759"/>
<gene>
    <name evidence="1" type="ORF">PCOAH_00050900</name>
</gene>
<keyword evidence="2" id="KW-1185">Reference proteome</keyword>
<dbReference type="EMBL" id="CP016251">
    <property type="protein sequence ID" value="ANQ10570.1"/>
    <property type="molecule type" value="Genomic_DNA"/>
</dbReference>
<accession>A0A1B1E6J7</accession>
<dbReference type="GeneID" id="30911824"/>
<organism evidence="1 2">
    <name type="scientific">Plasmodium coatneyi</name>
    <dbReference type="NCBI Taxonomy" id="208452"/>
    <lineage>
        <taxon>Eukaryota</taxon>
        <taxon>Sar</taxon>
        <taxon>Alveolata</taxon>
        <taxon>Apicomplexa</taxon>
        <taxon>Aconoidasida</taxon>
        <taxon>Haemosporida</taxon>
        <taxon>Plasmodiidae</taxon>
        <taxon>Plasmodium</taxon>
    </lineage>
</organism>
<name>A0A1B1E6J7_9APIC</name>
<evidence type="ECO:0000313" key="1">
    <source>
        <dbReference type="EMBL" id="ANQ10570.1"/>
    </source>
</evidence>
<sequence length="272" mass="31162">MEGLWSTLHYKLNDHGGNALLARVKCQDVPFCDGRTRKENHYAVSNKSKQKDCTVTTSKELYHCLEFKKNEKVTYNMTVNSVNKKNFAKKESLPFAATDNEPPPGRENNNVPNALMKRILKDTFDMKHSINSIKSILCPILIFHSENYSYKNSSSYILLDNAKECHKKAAFLFDFMNEDFVTAFKKENFGTSTAADKQPNSSINREQRQNTRSNLEEICSCRFYSTFGEIDDNNLNVPLINSVTNTLHYQGVQLKLSPKIQGRFYLISNSQL</sequence>
<dbReference type="VEuPathDB" id="PlasmoDB:PCOAH_00050900"/>
<dbReference type="RefSeq" id="XP_019917265.1">
    <property type="nucleotide sequence ID" value="XM_020061872.1"/>
</dbReference>